<keyword evidence="3" id="KW-0813">Transport</keyword>
<evidence type="ECO:0000313" key="11">
    <source>
        <dbReference type="Proteomes" id="UP001445335"/>
    </source>
</evidence>
<organism evidence="10 11">
    <name type="scientific">Elliptochloris bilobata</name>
    <dbReference type="NCBI Taxonomy" id="381761"/>
    <lineage>
        <taxon>Eukaryota</taxon>
        <taxon>Viridiplantae</taxon>
        <taxon>Chlorophyta</taxon>
        <taxon>core chlorophytes</taxon>
        <taxon>Trebouxiophyceae</taxon>
        <taxon>Trebouxiophyceae incertae sedis</taxon>
        <taxon>Elliptochloris clade</taxon>
        <taxon>Elliptochloris</taxon>
    </lineage>
</organism>
<dbReference type="GO" id="GO:0015179">
    <property type="term" value="F:L-amino acid transmembrane transporter activity"/>
    <property type="evidence" value="ECO:0007669"/>
    <property type="project" value="TreeGrafter"/>
</dbReference>
<name>A0AAW1QJL7_9CHLO</name>
<feature type="transmembrane region" description="Helical" evidence="7">
    <location>
        <begin position="221"/>
        <end position="243"/>
    </location>
</feature>
<dbReference type="InterPro" id="IPR011333">
    <property type="entry name" value="SKP1/BTB/POZ_sf"/>
</dbReference>
<feature type="transmembrane region" description="Helical" evidence="7">
    <location>
        <begin position="304"/>
        <end position="323"/>
    </location>
</feature>
<feature type="transmembrane region" description="Helical" evidence="7">
    <location>
        <begin position="70"/>
        <end position="89"/>
    </location>
</feature>
<keyword evidence="11" id="KW-1185">Reference proteome</keyword>
<evidence type="ECO:0000259" key="8">
    <source>
        <dbReference type="Pfam" id="PF01490"/>
    </source>
</evidence>
<evidence type="ECO:0000256" key="2">
    <source>
        <dbReference type="ARBA" id="ARBA00022692"/>
    </source>
</evidence>
<evidence type="ECO:0008006" key="12">
    <source>
        <dbReference type="Google" id="ProtNLM"/>
    </source>
</evidence>
<feature type="transmembrane region" description="Helical" evidence="7">
    <location>
        <begin position="181"/>
        <end position="201"/>
    </location>
</feature>
<dbReference type="GO" id="GO:0016020">
    <property type="term" value="C:membrane"/>
    <property type="evidence" value="ECO:0007669"/>
    <property type="project" value="UniProtKB-SubCell"/>
</dbReference>
<gene>
    <name evidence="10" type="ORF">WJX81_007885</name>
</gene>
<protein>
    <recommendedName>
        <fullName evidence="12">Amino acid transporter transmembrane domain-containing protein</fullName>
    </recommendedName>
</protein>
<accession>A0AAW1QJL7</accession>
<dbReference type="PANTHER" id="PTHR22950:SF702">
    <property type="entry name" value="AMINO ACID TRANSPORTER PROTEIN"/>
    <property type="match status" value="1"/>
</dbReference>
<feature type="transmembrane region" description="Helical" evidence="7">
    <location>
        <begin position="335"/>
        <end position="357"/>
    </location>
</feature>
<feature type="transmembrane region" description="Helical" evidence="7">
    <location>
        <begin position="15"/>
        <end position="35"/>
    </location>
</feature>
<keyword evidence="2 7" id="KW-0812">Transmembrane</keyword>
<keyword evidence="3" id="KW-0029">Amino-acid transport</keyword>
<dbReference type="AlphaFoldDB" id="A0AAW1QJL7"/>
<feature type="compositionally biased region" description="Basic and acidic residues" evidence="6">
    <location>
        <begin position="901"/>
        <end position="910"/>
    </location>
</feature>
<dbReference type="InterPro" id="IPR011705">
    <property type="entry name" value="BACK"/>
</dbReference>
<evidence type="ECO:0000256" key="1">
    <source>
        <dbReference type="ARBA" id="ARBA00004141"/>
    </source>
</evidence>
<feature type="transmembrane region" description="Helical" evidence="7">
    <location>
        <begin position="109"/>
        <end position="128"/>
    </location>
</feature>
<proteinExistence type="predicted"/>
<dbReference type="EMBL" id="JALJOU010000099">
    <property type="protein sequence ID" value="KAK9821613.1"/>
    <property type="molecule type" value="Genomic_DNA"/>
</dbReference>
<keyword evidence="5 7" id="KW-0472">Membrane</keyword>
<dbReference type="Pfam" id="PF07707">
    <property type="entry name" value="BACK"/>
    <property type="match status" value="1"/>
</dbReference>
<dbReference type="Proteomes" id="UP001445335">
    <property type="component" value="Unassembled WGS sequence"/>
</dbReference>
<sequence length="931" mass="99705">MGSALFPLPTAFEGTGLLAALLIMVVVAMVTVYACELLMDQCTVTGQHDYERLSYAVGGIWWQRFTEVSIVVLMVGTLVGGFVQTGEIFSTGALSYAPDTVPDWVQARAGSFLMVLAVLFIVFPASLVEVMTQLEYISMVGFVFVLVMTATVIFQACFNGLPGWYSGEFRPIGFQDIDSVGATVSVIGFAFYLQPIAMPMLREMPPGEVGYKILSFCMRTVIMGFAFIIYFCLGFFGAARWGASTQGNLLQNVWGPGPYQGTLNTLLGIYLAFTMPPICYPVAHVVKNWFPGGRIRNSTFGRRFIIVSCIIFPSLAIACAVPGKSADIVTATGAIGVFSSCYFVPIMNHFFLFFGWARCQQPGHPQMYTGEADEMSYRGNGKPGELGEHASIEDSAERGDPAFKHDKIEAAMEEANAKPGVTAVPASLETDANGLGAKGGKGGMICGDVHSYRSRRGMLSIREFFVDVLLPIVVLLIGALCSILAFRSLAQTAAAGGSPYAEFPAVCLIEGQGREHSGGKTTLQLSVASADEFRFVEAMLRHIYTKELSVTSESELLQMLLMADAYAVDSCVDCAAARLVSAPETGLTLETACEYMRLATRLQREHASIQPLLHAGRRRLLASFGALDDVWRFVDGRRQFVSLPLEAVQALLESPEMHTETENTAFVAVSVWLAAHGNDAAAAAKLAPLLRFPQLMSTFLVDVLCMVWEVPVASLEALRNGSAGRLTLPSKLECHVLGYCFGLQLAKAARVEPCASGSDASSGPDPSPDPYLNPTTWECDLHLIVGARLSPEDGCGAGPVAVHMAAAVVVARGGVGVQGRCVVPGGVTGELRNGEMMPDSWRAYGWAGQPPLICVRMETLAADPDSAKREAASEASSGGADASEFACEGIALEVGSNGGDADAKDPDEGSPRSWDTWGLRLELAYDLADLQ</sequence>
<dbReference type="Gene3D" id="3.30.710.10">
    <property type="entry name" value="Potassium Channel Kv1.1, Chain A"/>
    <property type="match status" value="1"/>
</dbReference>
<evidence type="ECO:0000259" key="9">
    <source>
        <dbReference type="Pfam" id="PF07707"/>
    </source>
</evidence>
<evidence type="ECO:0000256" key="6">
    <source>
        <dbReference type="SAM" id="MobiDB-lite"/>
    </source>
</evidence>
<dbReference type="Gene3D" id="1.25.40.420">
    <property type="match status" value="1"/>
</dbReference>
<comment type="caution">
    <text evidence="10">The sequence shown here is derived from an EMBL/GenBank/DDBJ whole genome shotgun (WGS) entry which is preliminary data.</text>
</comment>
<reference evidence="10 11" key="1">
    <citation type="journal article" date="2024" name="Nat. Commun.">
        <title>Phylogenomics reveals the evolutionary origins of lichenization in chlorophyte algae.</title>
        <authorList>
            <person name="Puginier C."/>
            <person name="Libourel C."/>
            <person name="Otte J."/>
            <person name="Skaloud P."/>
            <person name="Haon M."/>
            <person name="Grisel S."/>
            <person name="Petersen M."/>
            <person name="Berrin J.G."/>
            <person name="Delaux P.M."/>
            <person name="Dal Grande F."/>
            <person name="Keller J."/>
        </authorList>
    </citation>
    <scope>NUCLEOTIDE SEQUENCE [LARGE SCALE GENOMIC DNA]</scope>
    <source>
        <strain evidence="10 11">SAG 245.80</strain>
    </source>
</reference>
<feature type="domain" description="BACK" evidence="9">
    <location>
        <begin position="638"/>
        <end position="703"/>
    </location>
</feature>
<keyword evidence="4 7" id="KW-1133">Transmembrane helix</keyword>
<feature type="transmembrane region" description="Helical" evidence="7">
    <location>
        <begin position="263"/>
        <end position="283"/>
    </location>
</feature>
<comment type="subcellular location">
    <subcellularLocation>
        <location evidence="1">Membrane</location>
        <topology evidence="1">Multi-pass membrane protein</topology>
    </subcellularLocation>
</comment>
<dbReference type="InterPro" id="IPR013057">
    <property type="entry name" value="AA_transpt_TM"/>
</dbReference>
<feature type="domain" description="Amino acid transporter transmembrane" evidence="8">
    <location>
        <begin position="1"/>
        <end position="352"/>
    </location>
</feature>
<evidence type="ECO:0000313" key="10">
    <source>
        <dbReference type="EMBL" id="KAK9821613.1"/>
    </source>
</evidence>
<evidence type="ECO:0000256" key="7">
    <source>
        <dbReference type="SAM" id="Phobius"/>
    </source>
</evidence>
<dbReference type="PANTHER" id="PTHR22950">
    <property type="entry name" value="AMINO ACID TRANSPORTER"/>
    <property type="match status" value="1"/>
</dbReference>
<evidence type="ECO:0000256" key="3">
    <source>
        <dbReference type="ARBA" id="ARBA00022970"/>
    </source>
</evidence>
<feature type="transmembrane region" description="Helical" evidence="7">
    <location>
        <begin position="140"/>
        <end position="161"/>
    </location>
</feature>
<evidence type="ECO:0000256" key="5">
    <source>
        <dbReference type="ARBA" id="ARBA00023136"/>
    </source>
</evidence>
<feature type="region of interest" description="Disordered" evidence="6">
    <location>
        <begin position="894"/>
        <end position="915"/>
    </location>
</feature>
<dbReference type="Pfam" id="PF01490">
    <property type="entry name" value="Aa_trans"/>
    <property type="match status" value="1"/>
</dbReference>
<feature type="transmembrane region" description="Helical" evidence="7">
    <location>
        <begin position="464"/>
        <end position="486"/>
    </location>
</feature>
<evidence type="ECO:0000256" key="4">
    <source>
        <dbReference type="ARBA" id="ARBA00022989"/>
    </source>
</evidence>